<dbReference type="AlphaFoldDB" id="B0JMG9"/>
<dbReference type="EMBL" id="AP009552">
    <property type="protein sequence ID" value="BAG03254.1"/>
    <property type="molecule type" value="Genomic_DNA"/>
</dbReference>
<proteinExistence type="predicted"/>
<dbReference type="EnsemblBacteria" id="BAG03254">
    <property type="protein sequence ID" value="BAG03254"/>
    <property type="gene ID" value="MAE_34320"/>
</dbReference>
<reference evidence="1 2" key="1">
    <citation type="journal article" date="2007" name="DNA Res.">
        <title>Complete genomic structure of the bloom-forming toxic cyanobacterium Microcystis aeruginosa NIES-843.</title>
        <authorList>
            <person name="Kaneko T."/>
            <person name="Nakajima N."/>
            <person name="Okamoto S."/>
            <person name="Suzuki I."/>
            <person name="Tanabe Y."/>
            <person name="Tamaoki M."/>
            <person name="Nakamura Y."/>
            <person name="Kasai F."/>
            <person name="Watanabe A."/>
            <person name="Kawashima K."/>
            <person name="Kishida Y."/>
            <person name="Ono A."/>
            <person name="Shimizu Y."/>
            <person name="Takahashi C."/>
            <person name="Minami C."/>
            <person name="Fujishiro T."/>
            <person name="Kohara M."/>
            <person name="Katoh M."/>
            <person name="Nakazaki N."/>
            <person name="Nakayama S."/>
            <person name="Yamada M."/>
            <person name="Tabata S."/>
            <person name="Watanabe M.M."/>
        </authorList>
    </citation>
    <scope>NUCLEOTIDE SEQUENCE [LARGE SCALE GENOMIC DNA]</scope>
    <source>
        <strain evidence="2">NIES-843 / IAM M-247</strain>
    </source>
</reference>
<protein>
    <submittedName>
        <fullName evidence="1">Uncharacterized protein</fullName>
    </submittedName>
</protein>
<evidence type="ECO:0000313" key="2">
    <source>
        <dbReference type="Proteomes" id="UP000001510"/>
    </source>
</evidence>
<evidence type="ECO:0000313" key="1">
    <source>
        <dbReference type="EMBL" id="BAG03254.1"/>
    </source>
</evidence>
<dbReference type="Proteomes" id="UP000001510">
    <property type="component" value="Chromosome"/>
</dbReference>
<sequence>MVDSGLTRFCETQLTSIAAAEKAVVTRSVVINLLKIHLLNISGSLEAVENSTSVSLHFYYRPKYLERPFVN</sequence>
<dbReference type="HOGENOM" id="CLU_2735536_0_0_3"/>
<gene>
    <name evidence="1" type="ordered locus">MAE_34320</name>
</gene>
<dbReference type="PaxDb" id="449447-MAE_34320"/>
<dbReference type="KEGG" id="mar:MAE_34320"/>
<keyword evidence="2" id="KW-1185">Reference proteome</keyword>
<organism evidence="1 2">
    <name type="scientific">Microcystis aeruginosa (strain NIES-843 / IAM M-2473)</name>
    <dbReference type="NCBI Taxonomy" id="449447"/>
    <lineage>
        <taxon>Bacteria</taxon>
        <taxon>Bacillati</taxon>
        <taxon>Cyanobacteriota</taxon>
        <taxon>Cyanophyceae</taxon>
        <taxon>Oscillatoriophycideae</taxon>
        <taxon>Chroococcales</taxon>
        <taxon>Microcystaceae</taxon>
        <taxon>Microcystis</taxon>
    </lineage>
</organism>
<accession>B0JMG9</accession>
<name>B0JMG9_MICAN</name>